<keyword evidence="7" id="KW-1133">Transmembrane helix</keyword>
<name>A0A1N7LQ01_9GAMM</name>
<accession>A0A1N7LQ01</accession>
<evidence type="ECO:0000256" key="8">
    <source>
        <dbReference type="ARBA" id="ARBA00023136"/>
    </source>
</evidence>
<reference evidence="13" key="1">
    <citation type="submission" date="2017-01" db="EMBL/GenBank/DDBJ databases">
        <authorList>
            <person name="Varghese N."/>
            <person name="Submissions S."/>
        </authorList>
    </citation>
    <scope>NUCLEOTIDE SEQUENCE [LARGE SCALE GENOMIC DNA]</scope>
    <source>
        <strain evidence="13">DSM 22306</strain>
    </source>
</reference>
<dbReference type="PANTHER" id="PTHR43267">
    <property type="entry name" value="TRNA THREONYLCARBAMOYLADENOSINE DEHYDRATASE"/>
    <property type="match status" value="1"/>
</dbReference>
<evidence type="ECO:0000256" key="2">
    <source>
        <dbReference type="ARBA" id="ARBA00009919"/>
    </source>
</evidence>
<dbReference type="GO" id="GO:0016020">
    <property type="term" value="C:membrane"/>
    <property type="evidence" value="ECO:0007669"/>
    <property type="project" value="UniProtKB-SubCell"/>
</dbReference>
<keyword evidence="3" id="KW-0436">Ligase</keyword>
<proteinExistence type="inferred from homology"/>
<keyword evidence="6" id="KW-0067">ATP-binding</keyword>
<organism evidence="12 13">
    <name type="scientific">Neptunomonas antarctica</name>
    <dbReference type="NCBI Taxonomy" id="619304"/>
    <lineage>
        <taxon>Bacteria</taxon>
        <taxon>Pseudomonadati</taxon>
        <taxon>Pseudomonadota</taxon>
        <taxon>Gammaproteobacteria</taxon>
        <taxon>Oceanospirillales</taxon>
        <taxon>Oceanospirillaceae</taxon>
        <taxon>Neptunomonas</taxon>
    </lineage>
</organism>
<protein>
    <recommendedName>
        <fullName evidence="9">tRNA threonylcarbamoyladenosine dehydratase</fullName>
    </recommendedName>
    <alternativeName>
        <fullName evidence="10">t(6)A37 dehydratase</fullName>
    </alternativeName>
</protein>
<dbReference type="NCBIfam" id="NF011696">
    <property type="entry name" value="PRK15116.1"/>
    <property type="match status" value="1"/>
</dbReference>
<keyword evidence="8" id="KW-0472">Membrane</keyword>
<dbReference type="PANTHER" id="PTHR43267:SF1">
    <property type="entry name" value="TRNA THREONYLCARBAMOYLADENOSINE DEHYDRATASE"/>
    <property type="match status" value="1"/>
</dbReference>
<comment type="subcellular location">
    <subcellularLocation>
        <location evidence="1">Membrane</location>
        <topology evidence="1">Single-pass membrane protein</topology>
    </subcellularLocation>
</comment>
<comment type="similarity">
    <text evidence="2">Belongs to the HesA/MoeB/ThiF family.</text>
</comment>
<dbReference type="InterPro" id="IPR035985">
    <property type="entry name" value="Ubiquitin-activating_enz"/>
</dbReference>
<dbReference type="SUPFAM" id="SSF69572">
    <property type="entry name" value="Activating enzymes of the ubiquitin-like proteins"/>
    <property type="match status" value="1"/>
</dbReference>
<dbReference type="STRING" id="619304.SAMN05421760_104235"/>
<evidence type="ECO:0000256" key="9">
    <source>
        <dbReference type="ARBA" id="ARBA00074884"/>
    </source>
</evidence>
<dbReference type="AlphaFoldDB" id="A0A1N7LQ01"/>
<sequence>MSAFDNRFGGTRRLYSVDTVECFRGSHVCVIGIGGVGSWVAEALARSGVGEITLIDQDDICETNINRQIHALDGTIGHSKIAVMAERIRLINPECLVHEEHAFVNSENIPELIQECFDYVVDAIDSVKDKAALIGFCKRFKIPIVSVGGAGGQIDPTGVSVADLSKTFNDPLAARVRSYLRRHYGFSKSGKKFGVECVFSTEQLRYPQPDGSVGSQKGLSDGQTRLDCDGGFGAATVVTATFGMVAASRVLNKIMLKSEVESSSYE</sequence>
<dbReference type="OrthoDB" id="9804150at2"/>
<evidence type="ECO:0000256" key="3">
    <source>
        <dbReference type="ARBA" id="ARBA00022598"/>
    </source>
</evidence>
<evidence type="ECO:0000256" key="7">
    <source>
        <dbReference type="ARBA" id="ARBA00022989"/>
    </source>
</evidence>
<dbReference type="CDD" id="cd00755">
    <property type="entry name" value="YgdL_like"/>
    <property type="match status" value="1"/>
</dbReference>
<dbReference type="EMBL" id="FTOE01000004">
    <property type="protein sequence ID" value="SIS75926.1"/>
    <property type="molecule type" value="Genomic_DNA"/>
</dbReference>
<dbReference type="InterPro" id="IPR000594">
    <property type="entry name" value="ThiF_NAD_FAD-bd"/>
</dbReference>
<dbReference type="Gene3D" id="3.40.50.720">
    <property type="entry name" value="NAD(P)-binding Rossmann-like Domain"/>
    <property type="match status" value="1"/>
</dbReference>
<evidence type="ECO:0000259" key="11">
    <source>
        <dbReference type="Pfam" id="PF00899"/>
    </source>
</evidence>
<evidence type="ECO:0000256" key="10">
    <source>
        <dbReference type="ARBA" id="ARBA00083375"/>
    </source>
</evidence>
<evidence type="ECO:0000256" key="6">
    <source>
        <dbReference type="ARBA" id="ARBA00022840"/>
    </source>
</evidence>
<dbReference type="Proteomes" id="UP000185999">
    <property type="component" value="Unassembled WGS sequence"/>
</dbReference>
<evidence type="ECO:0000313" key="13">
    <source>
        <dbReference type="Proteomes" id="UP000185999"/>
    </source>
</evidence>
<dbReference type="InterPro" id="IPR045886">
    <property type="entry name" value="ThiF/MoeB/HesA"/>
</dbReference>
<keyword evidence="4" id="KW-0812">Transmembrane</keyword>
<evidence type="ECO:0000313" key="12">
    <source>
        <dbReference type="EMBL" id="SIS75926.1"/>
    </source>
</evidence>
<dbReference type="Pfam" id="PF00899">
    <property type="entry name" value="ThiF"/>
    <property type="match status" value="1"/>
</dbReference>
<dbReference type="GO" id="GO:0061503">
    <property type="term" value="F:tRNA threonylcarbamoyladenosine dehydratase"/>
    <property type="evidence" value="ECO:0007669"/>
    <property type="project" value="TreeGrafter"/>
</dbReference>
<keyword evidence="13" id="KW-1185">Reference proteome</keyword>
<evidence type="ECO:0000256" key="1">
    <source>
        <dbReference type="ARBA" id="ARBA00004167"/>
    </source>
</evidence>
<evidence type="ECO:0000256" key="4">
    <source>
        <dbReference type="ARBA" id="ARBA00022692"/>
    </source>
</evidence>
<gene>
    <name evidence="12" type="ORF">SAMN05421760_104235</name>
</gene>
<keyword evidence="5" id="KW-0547">Nucleotide-binding</keyword>
<dbReference type="RefSeq" id="WP_054341319.1">
    <property type="nucleotide sequence ID" value="NZ_FTOE01000004.1"/>
</dbReference>
<feature type="domain" description="THIF-type NAD/FAD binding fold" evidence="11">
    <location>
        <begin position="17"/>
        <end position="254"/>
    </location>
</feature>
<dbReference type="FunFam" id="3.40.50.720:FF:000096">
    <property type="entry name" value="tRNA cyclic N6-threonylcarbamoyladenosine(37) synthase TcdA"/>
    <property type="match status" value="1"/>
</dbReference>
<dbReference type="GO" id="GO:0008641">
    <property type="term" value="F:ubiquitin-like modifier activating enzyme activity"/>
    <property type="evidence" value="ECO:0007669"/>
    <property type="project" value="InterPro"/>
</dbReference>
<dbReference type="GO" id="GO:0061504">
    <property type="term" value="P:cyclic threonylcarbamoyladenosine biosynthetic process"/>
    <property type="evidence" value="ECO:0007669"/>
    <property type="project" value="TreeGrafter"/>
</dbReference>
<evidence type="ECO:0000256" key="5">
    <source>
        <dbReference type="ARBA" id="ARBA00022741"/>
    </source>
</evidence>
<dbReference type="GO" id="GO:0005524">
    <property type="term" value="F:ATP binding"/>
    <property type="evidence" value="ECO:0007669"/>
    <property type="project" value="UniProtKB-KW"/>
</dbReference>